<sequence>MDKTTHSFQAEVKQLLHLVTHSLYSNKEIFLRELISNASDACDKLRFEALDNASFYEDAPNLEVRVLVDKGNRTLTIRDNGIGMSTQEAIDHLGTIAKSGTKEFMGRLSGDQKKDAQLIGQFGVGFYSGYIVADKITVETRRAGLKAEEGVRWVSEGTGDFEVEAITKPTRGTDIILHLREGEDEFLSAWKLRSIIGKYSDHISLPILMQKETWDAEKSEYVLEDTWDTVNRAAALWTRSKGEITQEQYDEFYKQISHDSEGPLAHTHNRVEGRSEYTQLLYIPKKAPYDIWNRDKHGGLKLYVKRVFIMDDAEALLPSYLRFVKGVVDSADLPLNVSREILQESRDVKAIREGCTKRVLSMLEDLANNEDAAKREQYAAFWKEFGQVLKEGVGEDFANRERLAKLLRFASTHDESGEPTVSLADYVSRMKEGQDDIYVIASDSLAAAKNSPQLEIFRKKGIEVLLLTDRVDEWLLSHLYEFEGHSLQSVAKGAVDLGKLQDEEEKKKADEVAEQFKPLVERLQASLKDRAKEVRVTTRLVDSPACLVVGEGEVSGHLARLLKQAGQDAPDVKPVLEINPEHALVKKLDTADRFDDLAQVLFDQALLAEGGQLEDPAAYVRRVNALLLGH</sequence>
<dbReference type="AlphaFoldDB" id="A0A4Q9GY21"/>
<gene>
    <name evidence="10 13" type="primary">htpG</name>
    <name evidence="13" type="ORF">EYS42_11535</name>
</gene>
<dbReference type="GO" id="GO:0005524">
    <property type="term" value="F:ATP binding"/>
    <property type="evidence" value="ECO:0007669"/>
    <property type="project" value="UniProtKB-UniRule"/>
</dbReference>
<evidence type="ECO:0000256" key="1">
    <source>
        <dbReference type="ARBA" id="ARBA00004496"/>
    </source>
</evidence>
<feature type="region of interest" description="C" evidence="10">
    <location>
        <begin position="561"/>
        <end position="630"/>
    </location>
</feature>
<reference evidence="13 14" key="1">
    <citation type="submission" date="2019-02" db="EMBL/GenBank/DDBJ databases">
        <title>Aquabacterium sp. strain KMB7.</title>
        <authorList>
            <person name="Chen W.-M."/>
        </authorList>
    </citation>
    <scope>NUCLEOTIDE SEQUENCE [LARGE SCALE GENOMIC DNA]</scope>
    <source>
        <strain evidence="13 14">KMB7</strain>
    </source>
</reference>
<dbReference type="InterPro" id="IPR019805">
    <property type="entry name" value="Heat_shock_protein_90_CS"/>
</dbReference>
<dbReference type="GO" id="GO:0016887">
    <property type="term" value="F:ATP hydrolysis activity"/>
    <property type="evidence" value="ECO:0007669"/>
    <property type="project" value="InterPro"/>
</dbReference>
<name>A0A4Q9GY21_9BURK</name>
<dbReference type="SMART" id="SM00387">
    <property type="entry name" value="HATPase_c"/>
    <property type="match status" value="1"/>
</dbReference>
<dbReference type="GO" id="GO:0005737">
    <property type="term" value="C:cytoplasm"/>
    <property type="evidence" value="ECO:0007669"/>
    <property type="project" value="UniProtKB-SubCell"/>
</dbReference>
<evidence type="ECO:0000256" key="6">
    <source>
        <dbReference type="ARBA" id="ARBA00023016"/>
    </source>
</evidence>
<evidence type="ECO:0000259" key="12">
    <source>
        <dbReference type="SMART" id="SM00387"/>
    </source>
</evidence>
<keyword evidence="14" id="KW-1185">Reference proteome</keyword>
<feature type="binding site" evidence="11">
    <location>
        <position position="98"/>
    </location>
    <ligand>
        <name>ATP</name>
        <dbReference type="ChEBI" id="CHEBI:30616"/>
    </ligand>
</feature>
<evidence type="ECO:0000313" key="14">
    <source>
        <dbReference type="Proteomes" id="UP000292120"/>
    </source>
</evidence>
<dbReference type="EMBL" id="SIXI01000004">
    <property type="protein sequence ID" value="TBO30316.1"/>
    <property type="molecule type" value="Genomic_DNA"/>
</dbReference>
<accession>A0A4Q9GY21</accession>
<dbReference type="PANTHER" id="PTHR11528">
    <property type="entry name" value="HEAT SHOCK PROTEIN 90 FAMILY MEMBER"/>
    <property type="match status" value="1"/>
</dbReference>
<feature type="binding site" evidence="11">
    <location>
        <position position="339"/>
    </location>
    <ligand>
        <name>ATP</name>
        <dbReference type="ChEBI" id="CHEBI:30616"/>
    </ligand>
</feature>
<evidence type="ECO:0000256" key="9">
    <source>
        <dbReference type="ARBA" id="ARBA00070675"/>
    </source>
</evidence>
<dbReference type="GO" id="GO:0051082">
    <property type="term" value="F:unfolded protein binding"/>
    <property type="evidence" value="ECO:0007669"/>
    <property type="project" value="UniProtKB-UniRule"/>
</dbReference>
<dbReference type="FunFam" id="3.30.230.80:FF:000002">
    <property type="entry name" value="Molecular chaperone HtpG"/>
    <property type="match status" value="1"/>
</dbReference>
<keyword evidence="6 10" id="KW-0346">Stress response</keyword>
<dbReference type="FunFam" id="3.30.565.10:FF:000009">
    <property type="entry name" value="Molecular chaperone HtpG"/>
    <property type="match status" value="1"/>
</dbReference>
<dbReference type="Gene3D" id="3.30.230.80">
    <property type="match status" value="1"/>
</dbReference>
<dbReference type="Pfam" id="PF00183">
    <property type="entry name" value="HSP90"/>
    <property type="match status" value="1"/>
</dbReference>
<dbReference type="Gene3D" id="3.40.50.11260">
    <property type="match status" value="1"/>
</dbReference>
<dbReference type="InterPro" id="IPR020575">
    <property type="entry name" value="Hsp90_N"/>
</dbReference>
<feature type="binding site" evidence="11">
    <location>
        <position position="84"/>
    </location>
    <ligand>
        <name>ATP</name>
        <dbReference type="ChEBI" id="CHEBI:30616"/>
    </ligand>
</feature>
<evidence type="ECO:0000256" key="10">
    <source>
        <dbReference type="HAMAP-Rule" id="MF_00505"/>
    </source>
</evidence>
<dbReference type="Pfam" id="PF13589">
    <property type="entry name" value="HATPase_c_3"/>
    <property type="match status" value="1"/>
</dbReference>
<keyword evidence="4 10" id="KW-0547">Nucleotide-binding</keyword>
<dbReference type="SUPFAM" id="SSF54211">
    <property type="entry name" value="Ribosomal protein S5 domain 2-like"/>
    <property type="match status" value="1"/>
</dbReference>
<dbReference type="InterPro" id="IPR037196">
    <property type="entry name" value="HSP90_C"/>
</dbReference>
<evidence type="ECO:0000256" key="7">
    <source>
        <dbReference type="ARBA" id="ARBA00023186"/>
    </source>
</evidence>
<feature type="domain" description="Histidine kinase/HSP90-like ATPase" evidence="12">
    <location>
        <begin position="26"/>
        <end position="183"/>
    </location>
</feature>
<keyword evidence="3 10" id="KW-0963">Cytoplasm</keyword>
<proteinExistence type="inferred from homology"/>
<dbReference type="HAMAP" id="MF_00505">
    <property type="entry name" value="HSP90"/>
    <property type="match status" value="1"/>
</dbReference>
<keyword evidence="7 10" id="KW-0143">Chaperone</keyword>
<feature type="binding site" evidence="11">
    <location>
        <begin position="99"/>
        <end position="100"/>
    </location>
    <ligand>
        <name>ATP</name>
        <dbReference type="ChEBI" id="CHEBI:30616"/>
    </ligand>
</feature>
<evidence type="ECO:0000256" key="2">
    <source>
        <dbReference type="ARBA" id="ARBA00008239"/>
    </source>
</evidence>
<dbReference type="PIRSF" id="PIRSF002583">
    <property type="entry name" value="Hsp90"/>
    <property type="match status" value="1"/>
</dbReference>
<evidence type="ECO:0000256" key="5">
    <source>
        <dbReference type="ARBA" id="ARBA00022840"/>
    </source>
</evidence>
<feature type="binding site" evidence="11">
    <location>
        <position position="33"/>
    </location>
    <ligand>
        <name>ATP</name>
        <dbReference type="ChEBI" id="CHEBI:30616"/>
    </ligand>
</feature>
<dbReference type="SUPFAM" id="SSF110942">
    <property type="entry name" value="HSP90 C-terminal domain"/>
    <property type="match status" value="1"/>
</dbReference>
<evidence type="ECO:0000256" key="8">
    <source>
        <dbReference type="ARBA" id="ARBA00058590"/>
    </source>
</evidence>
<dbReference type="SUPFAM" id="SSF55874">
    <property type="entry name" value="ATPase domain of HSP90 chaperone/DNA topoisomerase II/histidine kinase"/>
    <property type="match status" value="1"/>
</dbReference>
<organism evidence="13 14">
    <name type="scientific">Aquabacterium lacunae</name>
    <dbReference type="NCBI Taxonomy" id="2528630"/>
    <lineage>
        <taxon>Bacteria</taxon>
        <taxon>Pseudomonadati</taxon>
        <taxon>Pseudomonadota</taxon>
        <taxon>Betaproteobacteria</taxon>
        <taxon>Burkholderiales</taxon>
        <taxon>Aquabacterium</taxon>
    </lineage>
</organism>
<feature type="binding site" evidence="11">
    <location>
        <position position="173"/>
    </location>
    <ligand>
        <name>ATP</name>
        <dbReference type="ChEBI" id="CHEBI:30616"/>
    </ligand>
</feature>
<dbReference type="InterPro" id="IPR036890">
    <property type="entry name" value="HATPase_C_sf"/>
</dbReference>
<keyword evidence="5 10" id="KW-0067">ATP-binding</keyword>
<dbReference type="NCBIfam" id="NF003555">
    <property type="entry name" value="PRK05218.1"/>
    <property type="match status" value="1"/>
</dbReference>
<comment type="function">
    <text evidence="8 10">Molecular chaperone. Has ATPase activity.</text>
</comment>
<dbReference type="RefSeq" id="WP_130968308.1">
    <property type="nucleotide sequence ID" value="NZ_SIXI01000004.1"/>
</dbReference>
<dbReference type="InterPro" id="IPR020568">
    <property type="entry name" value="Ribosomal_Su5_D2-typ_SF"/>
</dbReference>
<feature type="binding site" evidence="11">
    <location>
        <position position="37"/>
    </location>
    <ligand>
        <name>ATP</name>
        <dbReference type="ChEBI" id="CHEBI:30616"/>
    </ligand>
</feature>
<dbReference type="InterPro" id="IPR003594">
    <property type="entry name" value="HATPase_dom"/>
</dbReference>
<protein>
    <recommendedName>
        <fullName evidence="9 10">Chaperone protein HtpG</fullName>
    </recommendedName>
    <alternativeName>
        <fullName evidence="10">Heat shock protein HtpG</fullName>
    </alternativeName>
    <alternativeName>
        <fullName evidence="10">High temperature protein G</fullName>
    </alternativeName>
</protein>
<dbReference type="Gene3D" id="3.30.565.10">
    <property type="entry name" value="Histidine kinase-like ATPase, C-terminal domain"/>
    <property type="match status" value="1"/>
</dbReference>
<comment type="caution">
    <text evidence="10">Lacks conserved residue(s) required for the propagation of feature annotation.</text>
</comment>
<comment type="subcellular location">
    <subcellularLocation>
        <location evidence="1 10">Cytoplasm</location>
    </subcellularLocation>
</comment>
<comment type="subunit">
    <text evidence="10">Homodimer.</text>
</comment>
<comment type="caution">
    <text evidence="13">The sequence shown here is derived from an EMBL/GenBank/DDBJ whole genome shotgun (WGS) entry which is preliminary data.</text>
</comment>
<dbReference type="Gene3D" id="1.20.120.790">
    <property type="entry name" value="Heat shock protein 90, C-terminal domain"/>
    <property type="match status" value="1"/>
</dbReference>
<evidence type="ECO:0000256" key="11">
    <source>
        <dbReference type="PIRSR" id="PIRSR002583-1"/>
    </source>
</evidence>
<evidence type="ECO:0000256" key="4">
    <source>
        <dbReference type="ARBA" id="ARBA00022741"/>
    </source>
</evidence>
<comment type="similarity">
    <text evidence="2 10">Belongs to the heat shock protein 90 family.</text>
</comment>
<dbReference type="InterPro" id="IPR001404">
    <property type="entry name" value="Hsp90_fam"/>
</dbReference>
<dbReference type="GO" id="GO:0140662">
    <property type="term" value="F:ATP-dependent protein folding chaperone"/>
    <property type="evidence" value="ECO:0007669"/>
    <property type="project" value="InterPro"/>
</dbReference>
<feature type="binding site" evidence="11">
    <location>
        <position position="79"/>
    </location>
    <ligand>
        <name>ATP</name>
        <dbReference type="ChEBI" id="CHEBI:30616"/>
    </ligand>
</feature>
<dbReference type="OrthoDB" id="9802640at2"/>
<dbReference type="PROSITE" id="PS00298">
    <property type="entry name" value="HSP90"/>
    <property type="match status" value="1"/>
</dbReference>
<feature type="region of interest" description="A; substrate-binding" evidence="10">
    <location>
        <begin position="1"/>
        <end position="339"/>
    </location>
</feature>
<dbReference type="Proteomes" id="UP000292120">
    <property type="component" value="Unassembled WGS sequence"/>
</dbReference>
<dbReference type="CDD" id="cd16927">
    <property type="entry name" value="HATPase_Hsp90-like"/>
    <property type="match status" value="1"/>
</dbReference>
<evidence type="ECO:0000313" key="13">
    <source>
        <dbReference type="EMBL" id="TBO30316.1"/>
    </source>
</evidence>
<evidence type="ECO:0000256" key="3">
    <source>
        <dbReference type="ARBA" id="ARBA00022490"/>
    </source>
</evidence>
<feature type="binding site" evidence="11">
    <location>
        <begin position="121"/>
        <end position="126"/>
    </location>
    <ligand>
        <name>ATP</name>
        <dbReference type="ChEBI" id="CHEBI:30616"/>
    </ligand>
</feature>
<dbReference type="PRINTS" id="PR00775">
    <property type="entry name" value="HEATSHOCK90"/>
</dbReference>